<comment type="caution">
    <text evidence="7">The sequence shown here is derived from an EMBL/GenBank/DDBJ whole genome shotgun (WGS) entry which is preliminary data.</text>
</comment>
<evidence type="ECO:0000256" key="3">
    <source>
        <dbReference type="ARBA" id="ARBA00023143"/>
    </source>
</evidence>
<dbReference type="GeneID" id="78252101"/>
<name>A0A8I1GDU2_9GAMM</name>
<evidence type="ECO:0000313" key="7">
    <source>
        <dbReference type="EMBL" id="MBJ7316153.1"/>
    </source>
</evidence>
<dbReference type="RefSeq" id="WP_199494566.1">
    <property type="nucleotide sequence ID" value="NZ_CAXAWT010000002.1"/>
</dbReference>
<evidence type="ECO:0000313" key="9">
    <source>
        <dbReference type="Proteomes" id="UP000655994"/>
    </source>
</evidence>
<feature type="domain" description="PilZ" evidence="4">
    <location>
        <begin position="110"/>
        <end position="211"/>
    </location>
</feature>
<dbReference type="Proteomes" id="UP000655994">
    <property type="component" value="Unassembled WGS sequence"/>
</dbReference>
<dbReference type="Gene3D" id="2.40.10.220">
    <property type="entry name" value="predicted glycosyltransferase like domains"/>
    <property type="match status" value="1"/>
</dbReference>
<evidence type="ECO:0000256" key="1">
    <source>
        <dbReference type="ARBA" id="ARBA00022636"/>
    </source>
</evidence>
<keyword evidence="1" id="KW-0973">c-di-GMP</keyword>
<dbReference type="InterPro" id="IPR009926">
    <property type="entry name" value="T3SS_YcgR_PilZN"/>
</dbReference>
<evidence type="ECO:0000256" key="2">
    <source>
        <dbReference type="ARBA" id="ARBA00022741"/>
    </source>
</evidence>
<keyword evidence="7" id="KW-0969">Cilium</keyword>
<evidence type="ECO:0000313" key="8">
    <source>
        <dbReference type="Proteomes" id="UP000621390"/>
    </source>
</evidence>
<dbReference type="EMBL" id="JAEMOS010000026">
    <property type="protein sequence ID" value="MBJ7267099.1"/>
    <property type="molecule type" value="Genomic_DNA"/>
</dbReference>
<dbReference type="SUPFAM" id="SSF141371">
    <property type="entry name" value="PilZ domain-like"/>
    <property type="match status" value="2"/>
</dbReference>
<evidence type="ECO:0000313" key="6">
    <source>
        <dbReference type="EMBL" id="MBJ7267099.1"/>
    </source>
</evidence>
<protein>
    <submittedName>
        <fullName evidence="7">Flagellar brake protein</fullName>
    </submittedName>
</protein>
<keyword evidence="3" id="KW-0975">Bacterial flagellum</keyword>
<evidence type="ECO:0000259" key="4">
    <source>
        <dbReference type="Pfam" id="PF07238"/>
    </source>
</evidence>
<dbReference type="Proteomes" id="UP000621390">
    <property type="component" value="Unassembled WGS sequence"/>
</dbReference>
<keyword evidence="2" id="KW-0547">Nucleotide-binding</keyword>
<dbReference type="InterPro" id="IPR012349">
    <property type="entry name" value="Split_barrel_FMN-bd"/>
</dbReference>
<dbReference type="Gene3D" id="2.30.110.10">
    <property type="entry name" value="Electron Transport, Fmn-binding Protein, Chain A"/>
    <property type="match status" value="1"/>
</dbReference>
<dbReference type="Pfam" id="PF12945">
    <property type="entry name" value="PilZNR"/>
    <property type="match status" value="1"/>
</dbReference>
<organism evidence="7 8">
    <name type="scientific">Idiomarina abyssalis</name>
    <dbReference type="NCBI Taxonomy" id="86102"/>
    <lineage>
        <taxon>Bacteria</taxon>
        <taxon>Pseudomonadati</taxon>
        <taxon>Pseudomonadota</taxon>
        <taxon>Gammaproteobacteria</taxon>
        <taxon>Alteromonadales</taxon>
        <taxon>Idiomarinaceae</taxon>
        <taxon>Idiomarina</taxon>
    </lineage>
</organism>
<gene>
    <name evidence="6" type="ORF">JHC10_09130</name>
    <name evidence="7" type="ORF">JHC11_09155</name>
</gene>
<reference evidence="7 9" key="1">
    <citation type="submission" date="2020-09" db="EMBL/GenBank/DDBJ databases">
        <title>Draft Genomes of Bacterial Isolates from North Pond Shallow Sediments.</title>
        <authorList>
            <person name="Kiel Reese B."/>
            <person name="Mullis M."/>
            <person name="Weisend R.E."/>
        </authorList>
    </citation>
    <scope>NUCLEOTIDE SEQUENCE</scope>
    <source>
        <strain evidence="7">KJE-2</strain>
        <strain evidence="6 9">KJE-3</strain>
    </source>
</reference>
<keyword evidence="7" id="KW-0282">Flagellum</keyword>
<feature type="domain" description="Type III secretion system flagellar brake protein YcgR PilZN" evidence="5">
    <location>
        <begin position="10"/>
        <end position="99"/>
    </location>
</feature>
<sequence>MTSKISELVTGQRIEVQLASSNVPARFFSEFIGAVNDRWVIINMPDVRKYKDVRDFLQEKTPVIVRFVLENENGEICAFRSEVSYVISHPTKMLFILWPNQIEHRVIRKGRRFDAFLPAEVAGKSVSGDEVSFKGHVLDVSESGCRLKHEKPDGKLEELWENGSKIVLNIEQKRNGDLTLNAIVRQIKVLEEQVELGVQFMGNQKEQVNSLFSGSLVDIDELSRLESSAR</sequence>
<dbReference type="InterPro" id="IPR009875">
    <property type="entry name" value="PilZ_domain"/>
</dbReference>
<evidence type="ECO:0000259" key="5">
    <source>
        <dbReference type="Pfam" id="PF12945"/>
    </source>
</evidence>
<accession>A0A8I1GDU2</accession>
<dbReference type="Pfam" id="PF07238">
    <property type="entry name" value="PilZ"/>
    <property type="match status" value="1"/>
</dbReference>
<keyword evidence="7" id="KW-0966">Cell projection</keyword>
<dbReference type="GO" id="GO:0035438">
    <property type="term" value="F:cyclic-di-GMP binding"/>
    <property type="evidence" value="ECO:0007669"/>
    <property type="project" value="InterPro"/>
</dbReference>
<keyword evidence="9" id="KW-1185">Reference proteome</keyword>
<dbReference type="AlphaFoldDB" id="A0A8I1GDU2"/>
<dbReference type="EMBL" id="JAEMOP010000002">
    <property type="protein sequence ID" value="MBJ7316153.1"/>
    <property type="molecule type" value="Genomic_DNA"/>
</dbReference>
<proteinExistence type="predicted"/>